<evidence type="ECO:0008006" key="3">
    <source>
        <dbReference type="Google" id="ProtNLM"/>
    </source>
</evidence>
<sequence length="122" mass="14165">MSNSTTNNLPLAPTTAVSQKFESHFPALTIKLFHGDVRQWKPFRECFNEAVHTNTTNKFQHLRNYLVGEARLPTKDTCYEIAIQLLKQRVGDKSRIIQQHFRALREQPPVMSSSNTRELRKL</sequence>
<dbReference type="AlphaFoldDB" id="A0A9J6CZK9"/>
<dbReference type="PANTHER" id="PTHR22954">
    <property type="entry name" value="RETROVIRAL PROTEASE-RELATED"/>
    <property type="match status" value="1"/>
</dbReference>
<accession>A0A9J6CZK9</accession>
<reference evidence="1" key="1">
    <citation type="journal article" date="2020" name="Cell">
        <title>Large-Scale Comparative Analyses of Tick Genomes Elucidate Their Genetic Diversity and Vector Capacities.</title>
        <authorList>
            <consortium name="Tick Genome and Microbiome Consortium (TIGMIC)"/>
            <person name="Jia N."/>
            <person name="Wang J."/>
            <person name="Shi W."/>
            <person name="Du L."/>
            <person name="Sun Y."/>
            <person name="Zhan W."/>
            <person name="Jiang J.F."/>
            <person name="Wang Q."/>
            <person name="Zhang B."/>
            <person name="Ji P."/>
            <person name="Bell-Sakyi L."/>
            <person name="Cui X.M."/>
            <person name="Yuan T.T."/>
            <person name="Jiang B.G."/>
            <person name="Yang W.F."/>
            <person name="Lam T.T."/>
            <person name="Chang Q.C."/>
            <person name="Ding S.J."/>
            <person name="Wang X.J."/>
            <person name="Zhu J.G."/>
            <person name="Ruan X.D."/>
            <person name="Zhao L."/>
            <person name="Wei J.T."/>
            <person name="Ye R.Z."/>
            <person name="Que T.C."/>
            <person name="Du C.H."/>
            <person name="Zhou Y.H."/>
            <person name="Cheng J.X."/>
            <person name="Dai P.F."/>
            <person name="Guo W.B."/>
            <person name="Han X.H."/>
            <person name="Huang E.J."/>
            <person name="Li L.F."/>
            <person name="Wei W."/>
            <person name="Gao Y.C."/>
            <person name="Liu J.Z."/>
            <person name="Shao H.Z."/>
            <person name="Wang X."/>
            <person name="Wang C.C."/>
            <person name="Yang T.C."/>
            <person name="Huo Q.B."/>
            <person name="Li W."/>
            <person name="Chen H.Y."/>
            <person name="Chen S.E."/>
            <person name="Zhou L.G."/>
            <person name="Ni X.B."/>
            <person name="Tian J.H."/>
            <person name="Sheng Y."/>
            <person name="Liu T."/>
            <person name="Pan Y.S."/>
            <person name="Xia L.Y."/>
            <person name="Li J."/>
            <person name="Zhao F."/>
            <person name="Cao W.C."/>
        </authorList>
    </citation>
    <scope>NUCLEOTIDE SEQUENCE</scope>
    <source>
        <strain evidence="1">Rmic-2018</strain>
    </source>
</reference>
<dbReference type="PANTHER" id="PTHR22954:SF3">
    <property type="entry name" value="PROTEIN CBG08539"/>
    <property type="match status" value="1"/>
</dbReference>
<name>A0A9J6CZK9_RHIMP</name>
<protein>
    <recommendedName>
        <fullName evidence="3">Tick transposon</fullName>
    </recommendedName>
</protein>
<reference evidence="1" key="2">
    <citation type="submission" date="2021-09" db="EMBL/GenBank/DDBJ databases">
        <authorList>
            <person name="Jia N."/>
            <person name="Wang J."/>
            <person name="Shi W."/>
            <person name="Du L."/>
            <person name="Sun Y."/>
            <person name="Zhan W."/>
            <person name="Jiang J."/>
            <person name="Wang Q."/>
            <person name="Zhang B."/>
            <person name="Ji P."/>
            <person name="Sakyi L.B."/>
            <person name="Cui X."/>
            <person name="Yuan T."/>
            <person name="Jiang B."/>
            <person name="Yang W."/>
            <person name="Lam T.T.-Y."/>
            <person name="Chang Q."/>
            <person name="Ding S."/>
            <person name="Wang X."/>
            <person name="Zhu J."/>
            <person name="Ruan X."/>
            <person name="Zhao L."/>
            <person name="Wei J."/>
            <person name="Que T."/>
            <person name="Du C."/>
            <person name="Cheng J."/>
            <person name="Dai P."/>
            <person name="Han X."/>
            <person name="Huang E."/>
            <person name="Gao Y."/>
            <person name="Liu J."/>
            <person name="Shao H."/>
            <person name="Ye R."/>
            <person name="Li L."/>
            <person name="Wei W."/>
            <person name="Wang X."/>
            <person name="Wang C."/>
            <person name="Huo Q."/>
            <person name="Li W."/>
            <person name="Guo W."/>
            <person name="Chen H."/>
            <person name="Chen S."/>
            <person name="Zhou L."/>
            <person name="Zhou L."/>
            <person name="Ni X."/>
            <person name="Tian J."/>
            <person name="Zhou Y."/>
            <person name="Sheng Y."/>
            <person name="Liu T."/>
            <person name="Pan Y."/>
            <person name="Xia L."/>
            <person name="Li J."/>
            <person name="Zhao F."/>
            <person name="Cao W."/>
        </authorList>
    </citation>
    <scope>NUCLEOTIDE SEQUENCE</scope>
    <source>
        <strain evidence="1">Rmic-2018</strain>
        <tissue evidence="1">Larvae</tissue>
    </source>
</reference>
<comment type="caution">
    <text evidence="1">The sequence shown here is derived from an EMBL/GenBank/DDBJ whole genome shotgun (WGS) entry which is preliminary data.</text>
</comment>
<dbReference type="InterPro" id="IPR005312">
    <property type="entry name" value="DUF1759"/>
</dbReference>
<dbReference type="Proteomes" id="UP000821866">
    <property type="component" value="Unassembled WGS sequence"/>
</dbReference>
<proteinExistence type="predicted"/>
<keyword evidence="2" id="KW-1185">Reference proteome</keyword>
<evidence type="ECO:0000313" key="2">
    <source>
        <dbReference type="Proteomes" id="UP000821866"/>
    </source>
</evidence>
<gene>
    <name evidence="1" type="ORF">HPB51_027561</name>
</gene>
<dbReference type="EMBL" id="JABSTU010004140">
    <property type="protein sequence ID" value="KAH7964199.1"/>
    <property type="molecule type" value="Genomic_DNA"/>
</dbReference>
<dbReference type="Pfam" id="PF03564">
    <property type="entry name" value="DUF1759"/>
    <property type="match status" value="1"/>
</dbReference>
<evidence type="ECO:0000313" key="1">
    <source>
        <dbReference type="EMBL" id="KAH7964199.1"/>
    </source>
</evidence>
<organism evidence="1 2">
    <name type="scientific">Rhipicephalus microplus</name>
    <name type="common">Cattle tick</name>
    <name type="synonym">Boophilus microplus</name>
    <dbReference type="NCBI Taxonomy" id="6941"/>
    <lineage>
        <taxon>Eukaryota</taxon>
        <taxon>Metazoa</taxon>
        <taxon>Ecdysozoa</taxon>
        <taxon>Arthropoda</taxon>
        <taxon>Chelicerata</taxon>
        <taxon>Arachnida</taxon>
        <taxon>Acari</taxon>
        <taxon>Parasitiformes</taxon>
        <taxon>Ixodida</taxon>
        <taxon>Ixodoidea</taxon>
        <taxon>Ixodidae</taxon>
        <taxon>Rhipicephalinae</taxon>
        <taxon>Rhipicephalus</taxon>
        <taxon>Boophilus</taxon>
    </lineage>
</organism>